<dbReference type="KEGG" id="pmrn:116956802"/>
<dbReference type="PANTHER" id="PTHR28360:SF1">
    <property type="entry name" value="DYNACTIN SUBUNIT 3"/>
    <property type="match status" value="1"/>
</dbReference>
<evidence type="ECO:0000313" key="2">
    <source>
        <dbReference type="Proteomes" id="UP001318040"/>
    </source>
</evidence>
<gene>
    <name evidence="3" type="primary">DCTN3</name>
</gene>
<keyword evidence="2" id="KW-1185">Reference proteome</keyword>
<protein>
    <submittedName>
        <fullName evidence="3">Dynactin subunit 3</fullName>
    </submittedName>
</protein>
<dbReference type="PANTHER" id="PTHR28360">
    <property type="entry name" value="DYNACTIN SUBUNIT 3"/>
    <property type="match status" value="1"/>
</dbReference>
<evidence type="ECO:0000256" key="1">
    <source>
        <dbReference type="SAM" id="Coils"/>
    </source>
</evidence>
<accession>A0AAJ7UDY5</accession>
<reference evidence="3" key="1">
    <citation type="submission" date="2025-08" db="UniProtKB">
        <authorList>
            <consortium name="RefSeq"/>
        </authorList>
    </citation>
    <scope>IDENTIFICATION</scope>
    <source>
        <tissue evidence="3">Sperm</tissue>
    </source>
</reference>
<organism evidence="2 3">
    <name type="scientific">Petromyzon marinus</name>
    <name type="common">Sea lamprey</name>
    <dbReference type="NCBI Taxonomy" id="7757"/>
    <lineage>
        <taxon>Eukaryota</taxon>
        <taxon>Metazoa</taxon>
        <taxon>Chordata</taxon>
        <taxon>Craniata</taxon>
        <taxon>Vertebrata</taxon>
        <taxon>Cyclostomata</taxon>
        <taxon>Hyperoartia</taxon>
        <taxon>Petromyzontiformes</taxon>
        <taxon>Petromyzontidae</taxon>
        <taxon>Petromyzon</taxon>
    </lineage>
</organism>
<name>A0AAJ7UDY5_PETMA</name>
<dbReference type="AlphaFoldDB" id="A0AAJ7UDY5"/>
<dbReference type="GO" id="GO:0005869">
    <property type="term" value="C:dynactin complex"/>
    <property type="evidence" value="ECO:0007669"/>
    <property type="project" value="InterPro"/>
</dbReference>
<dbReference type="RefSeq" id="XP_032834534.1">
    <property type="nucleotide sequence ID" value="XM_032978643.1"/>
</dbReference>
<evidence type="ECO:0000313" key="3">
    <source>
        <dbReference type="RefSeq" id="XP_032834534.1"/>
    </source>
</evidence>
<sequence>MADISEMEARIEALERALCGGRPPAKRLQCIDALTKIQATLDAAAGKRERVRALFKKLDELLRVLEPGQSPSPAVPDSVKLQIVFSGESTLKTQAGLLEEVEQLIPLLESQSLQAIPGYSGQLQALTQVHVRQQDECAAVENEVKTLVEEYNRTLLLLSRQFVQWDEELTRVEVARGARRVLD</sequence>
<dbReference type="InterPro" id="IPR009991">
    <property type="entry name" value="DCTN3"/>
</dbReference>
<proteinExistence type="predicted"/>
<dbReference type="Pfam" id="PF07426">
    <property type="entry name" value="Dynactin_p22"/>
    <property type="match status" value="1"/>
</dbReference>
<dbReference type="GO" id="GO:0061640">
    <property type="term" value="P:cytoskeleton-dependent cytokinesis"/>
    <property type="evidence" value="ECO:0007669"/>
    <property type="project" value="InterPro"/>
</dbReference>
<dbReference type="Proteomes" id="UP001318040">
    <property type="component" value="Chromosome 67"/>
</dbReference>
<feature type="coiled-coil region" evidence="1">
    <location>
        <begin position="123"/>
        <end position="150"/>
    </location>
</feature>
<keyword evidence="1" id="KW-0175">Coiled coil</keyword>